<dbReference type="EC" id="1.6.5.2" evidence="4"/>
<evidence type="ECO:0000259" key="3">
    <source>
        <dbReference type="Pfam" id="PF02525"/>
    </source>
</evidence>
<evidence type="ECO:0000313" key="5">
    <source>
        <dbReference type="Proteomes" id="UP000494119"/>
    </source>
</evidence>
<name>A0A6J5G5G9_9BURK</name>
<evidence type="ECO:0000313" key="4">
    <source>
        <dbReference type="EMBL" id="CAB3793893.1"/>
    </source>
</evidence>
<dbReference type="PANTHER" id="PTHR10204:SF34">
    <property type="entry name" value="NAD(P)H DEHYDROGENASE [QUINONE] 1 ISOFORM 1"/>
    <property type="match status" value="1"/>
</dbReference>
<sequence length="239" mass="27598">MNVLIVFAHNEPQSFNASMKNLAAEEFRAQGHEVVVSDLYAMQWKAVADRDDFRSRANADYLIYALEQRNGYEKKTLAPDILAELEKLEWADLVIFNFPVYWFSMPAILKGWFDRVLISGRCYGGMRFYDQGGLKGKKAMLAMTIGGQQHMLSEGGIHGELEDMLRPILRGTLAYTGMTVLPPFVAWHVPYIKPEQRADMLEQYRRRLRELDELEPLRFPSMDDFDDLLRPKAARTEAR</sequence>
<dbReference type="Proteomes" id="UP000494119">
    <property type="component" value="Unassembled WGS sequence"/>
</dbReference>
<dbReference type="RefSeq" id="WP_129564056.1">
    <property type="nucleotide sequence ID" value="NZ_CADIKL010000018.1"/>
</dbReference>
<protein>
    <submittedName>
        <fullName evidence="4">Glutathione-regulated potassium-efflux system ancillary protein KefF</fullName>
        <ecNumber evidence="4">1.6.5.2</ecNumber>
    </submittedName>
</protein>
<reference evidence="4 5" key="1">
    <citation type="submission" date="2020-04" db="EMBL/GenBank/DDBJ databases">
        <authorList>
            <person name="De Canck E."/>
        </authorList>
    </citation>
    <scope>NUCLEOTIDE SEQUENCE [LARGE SCALE GENOMIC DNA]</scope>
    <source>
        <strain evidence="4 5">LMG 28688</strain>
    </source>
</reference>
<dbReference type="AlphaFoldDB" id="A0A6J5G5G9"/>
<evidence type="ECO:0000256" key="1">
    <source>
        <dbReference type="ARBA" id="ARBA00006252"/>
    </source>
</evidence>
<dbReference type="Pfam" id="PF02525">
    <property type="entry name" value="Flavodoxin_2"/>
    <property type="match status" value="1"/>
</dbReference>
<dbReference type="InterPro" id="IPR003680">
    <property type="entry name" value="Flavodoxin_fold"/>
</dbReference>
<keyword evidence="5" id="KW-1185">Reference proteome</keyword>
<accession>A0A6J5G5G9</accession>
<dbReference type="GO" id="GO:0005829">
    <property type="term" value="C:cytosol"/>
    <property type="evidence" value="ECO:0007669"/>
    <property type="project" value="TreeGrafter"/>
</dbReference>
<feature type="domain" description="Flavodoxin-like fold" evidence="3">
    <location>
        <begin position="1"/>
        <end position="208"/>
    </location>
</feature>
<dbReference type="FunFam" id="3.40.50.360:FF:000054">
    <property type="entry name" value="NAD(P)H dehydrogenase, quinone 1"/>
    <property type="match status" value="1"/>
</dbReference>
<organism evidence="4 5">
    <name type="scientific">Paraburkholderia caffeinitolerans</name>
    <dbReference type="NCBI Taxonomy" id="1723730"/>
    <lineage>
        <taxon>Bacteria</taxon>
        <taxon>Pseudomonadati</taxon>
        <taxon>Pseudomonadota</taxon>
        <taxon>Betaproteobacteria</taxon>
        <taxon>Burkholderiales</taxon>
        <taxon>Burkholderiaceae</taxon>
        <taxon>Paraburkholderia</taxon>
    </lineage>
</organism>
<proteinExistence type="inferred from homology"/>
<dbReference type="InterPro" id="IPR029039">
    <property type="entry name" value="Flavoprotein-like_sf"/>
</dbReference>
<dbReference type="SUPFAM" id="SSF52218">
    <property type="entry name" value="Flavoproteins"/>
    <property type="match status" value="1"/>
</dbReference>
<comment type="similarity">
    <text evidence="1">Belongs to the NAD(P)H dehydrogenase (quinone) family.</text>
</comment>
<gene>
    <name evidence="4" type="primary">kefF_1</name>
    <name evidence="4" type="ORF">LMG28688_03833</name>
</gene>
<evidence type="ECO:0000256" key="2">
    <source>
        <dbReference type="ARBA" id="ARBA00023002"/>
    </source>
</evidence>
<dbReference type="EMBL" id="CADIKL010000018">
    <property type="protein sequence ID" value="CAB3793893.1"/>
    <property type="molecule type" value="Genomic_DNA"/>
</dbReference>
<dbReference type="InterPro" id="IPR051545">
    <property type="entry name" value="NAD(P)H_dehydrogenase_qn"/>
</dbReference>
<dbReference type="GO" id="GO:0003955">
    <property type="term" value="F:NAD(P)H dehydrogenase (quinone) activity"/>
    <property type="evidence" value="ECO:0007669"/>
    <property type="project" value="UniProtKB-EC"/>
</dbReference>
<keyword evidence="2 4" id="KW-0560">Oxidoreductase</keyword>
<dbReference type="PANTHER" id="PTHR10204">
    <property type="entry name" value="NAD P H OXIDOREDUCTASE-RELATED"/>
    <property type="match status" value="1"/>
</dbReference>
<dbReference type="Gene3D" id="3.40.50.360">
    <property type="match status" value="1"/>
</dbReference>